<dbReference type="Pfam" id="PF18097">
    <property type="entry name" value="Vta1_C"/>
    <property type="match status" value="1"/>
</dbReference>
<feature type="region of interest" description="Disordered" evidence="9">
    <location>
        <begin position="157"/>
        <end position="206"/>
    </location>
</feature>
<evidence type="ECO:0000256" key="8">
    <source>
        <dbReference type="ARBA" id="ARBA00023136"/>
    </source>
</evidence>
<dbReference type="InterPro" id="IPR044538">
    <property type="entry name" value="Vta1-like"/>
</dbReference>
<evidence type="ECO:0000256" key="2">
    <source>
        <dbReference type="ARBA" id="ARBA00004496"/>
    </source>
</evidence>
<dbReference type="GeneID" id="112693923"/>
<organism evidence="12 13">
    <name type="scientific">Sipha flava</name>
    <name type="common">yellow sugarcane aphid</name>
    <dbReference type="NCBI Taxonomy" id="143950"/>
    <lineage>
        <taxon>Eukaryota</taxon>
        <taxon>Metazoa</taxon>
        <taxon>Ecdysozoa</taxon>
        <taxon>Arthropoda</taxon>
        <taxon>Hexapoda</taxon>
        <taxon>Insecta</taxon>
        <taxon>Pterygota</taxon>
        <taxon>Neoptera</taxon>
        <taxon>Paraneoptera</taxon>
        <taxon>Hemiptera</taxon>
        <taxon>Sternorrhyncha</taxon>
        <taxon>Aphidomorpha</taxon>
        <taxon>Aphidoidea</taxon>
        <taxon>Aphididae</taxon>
        <taxon>Sipha</taxon>
    </lineage>
</organism>
<feature type="domain" description="Vta1/callose synthase N-terminal" evidence="10">
    <location>
        <begin position="13"/>
        <end position="155"/>
    </location>
</feature>
<evidence type="ECO:0000256" key="3">
    <source>
        <dbReference type="ARBA" id="ARBA00007895"/>
    </source>
</evidence>
<dbReference type="GO" id="GO:0032511">
    <property type="term" value="P:late endosome to vacuole transport via multivesicular body sorting pathway"/>
    <property type="evidence" value="ECO:0007669"/>
    <property type="project" value="InterPro"/>
</dbReference>
<evidence type="ECO:0000256" key="9">
    <source>
        <dbReference type="SAM" id="MobiDB-lite"/>
    </source>
</evidence>
<dbReference type="InterPro" id="IPR023175">
    <property type="entry name" value="Vta1/CALS_N_sf"/>
</dbReference>
<dbReference type="AlphaFoldDB" id="A0A8B8GRU0"/>
<comment type="similarity">
    <text evidence="3">Belongs to the VTA1 family.</text>
</comment>
<dbReference type="InterPro" id="IPR041212">
    <property type="entry name" value="Vta1_C"/>
</dbReference>
<feature type="domain" description="Vta1 C-terminal" evidence="11">
    <location>
        <begin position="243"/>
        <end position="280"/>
    </location>
</feature>
<gene>
    <name evidence="13" type="primary">LOC112693923</name>
</gene>
<dbReference type="CTD" id="51534"/>
<protein>
    <submittedName>
        <fullName evidence="13">Vacuolar protein sorting-associated protein VTA1 homolog</fullName>
    </submittedName>
</protein>
<feature type="compositionally biased region" description="Polar residues" evidence="9">
    <location>
        <begin position="168"/>
        <end position="188"/>
    </location>
</feature>
<dbReference type="GO" id="GO:0010008">
    <property type="term" value="C:endosome membrane"/>
    <property type="evidence" value="ECO:0007669"/>
    <property type="project" value="UniProtKB-SubCell"/>
</dbReference>
<dbReference type="Gene3D" id="1.20.5.420">
    <property type="entry name" value="Immunoglobulin FC, subunit C"/>
    <property type="match status" value="1"/>
</dbReference>
<dbReference type="PANTHER" id="PTHR46009:SF1">
    <property type="entry name" value="VACUOLAR PROTEIN SORTING-ASSOCIATED PROTEIN VTA1 HOMOLOG"/>
    <property type="match status" value="1"/>
</dbReference>
<keyword evidence="7" id="KW-0653">Protein transport</keyword>
<evidence type="ECO:0000256" key="5">
    <source>
        <dbReference type="ARBA" id="ARBA00022490"/>
    </source>
</evidence>
<dbReference type="InterPro" id="IPR039431">
    <property type="entry name" value="Vta1/CALS_N"/>
</dbReference>
<comment type="subcellular location">
    <subcellularLocation>
        <location evidence="2">Cytoplasm</location>
    </subcellularLocation>
    <subcellularLocation>
        <location evidence="1">Endosome membrane</location>
        <topology evidence="1">Peripheral membrane protein</topology>
    </subcellularLocation>
</comment>
<evidence type="ECO:0000313" key="12">
    <source>
        <dbReference type="Proteomes" id="UP000694846"/>
    </source>
</evidence>
<dbReference type="OrthoDB" id="391137at2759"/>
<evidence type="ECO:0000256" key="6">
    <source>
        <dbReference type="ARBA" id="ARBA00022753"/>
    </source>
</evidence>
<keyword evidence="6" id="KW-0967">Endosome</keyword>
<evidence type="ECO:0000256" key="4">
    <source>
        <dbReference type="ARBA" id="ARBA00022448"/>
    </source>
</evidence>
<keyword evidence="5" id="KW-0963">Cytoplasm</keyword>
<dbReference type="RefSeq" id="XP_025424977.1">
    <property type="nucleotide sequence ID" value="XM_025569192.1"/>
</dbReference>
<reference evidence="13" key="1">
    <citation type="submission" date="2025-08" db="UniProtKB">
        <authorList>
            <consortium name="RefSeq"/>
        </authorList>
    </citation>
    <scope>IDENTIFICATION</scope>
    <source>
        <tissue evidence="13">Whole body</tissue>
    </source>
</reference>
<evidence type="ECO:0000256" key="7">
    <source>
        <dbReference type="ARBA" id="ARBA00022927"/>
    </source>
</evidence>
<proteinExistence type="inferred from homology"/>
<dbReference type="GO" id="GO:0005771">
    <property type="term" value="C:multivesicular body"/>
    <property type="evidence" value="ECO:0007669"/>
    <property type="project" value="TreeGrafter"/>
</dbReference>
<name>A0A8B8GRU0_9HEMI</name>
<accession>A0A8B8GRU0</accession>
<dbReference type="GO" id="GO:0015031">
    <property type="term" value="P:protein transport"/>
    <property type="evidence" value="ECO:0007669"/>
    <property type="project" value="UniProtKB-KW"/>
</dbReference>
<evidence type="ECO:0000259" key="10">
    <source>
        <dbReference type="Pfam" id="PF04652"/>
    </source>
</evidence>
<dbReference type="PANTHER" id="PTHR46009">
    <property type="entry name" value="VACUOLAR PROTEIN SORTING-ASSOCIATED PROTEIN VTA1 HOMOLOG"/>
    <property type="match status" value="1"/>
</dbReference>
<evidence type="ECO:0000256" key="1">
    <source>
        <dbReference type="ARBA" id="ARBA00004481"/>
    </source>
</evidence>
<keyword evidence="8" id="KW-0472">Membrane</keyword>
<dbReference type="Gene3D" id="1.25.40.270">
    <property type="entry name" value="Vacuolar protein sorting-associated protein vta1"/>
    <property type="match status" value="1"/>
</dbReference>
<evidence type="ECO:0000259" key="11">
    <source>
        <dbReference type="Pfam" id="PF18097"/>
    </source>
</evidence>
<keyword evidence="12" id="KW-1185">Reference proteome</keyword>
<evidence type="ECO:0000313" key="13">
    <source>
        <dbReference type="RefSeq" id="XP_025424977.1"/>
    </source>
</evidence>
<dbReference type="Pfam" id="PF04652">
    <property type="entry name" value="Vta1"/>
    <property type="match status" value="1"/>
</dbReference>
<dbReference type="Proteomes" id="UP000694846">
    <property type="component" value="Unplaced"/>
</dbReference>
<sequence>MAQVPECPESLKKIQHYLKIASEHDNKDPIISYWCRLYALQTALTVDKSSKEAKQFLVSLMDWLEKQKTALKDNDMIIHETAAQAHFENYAIKLFNTADGMDRQGNYNKNTVKLFFTAGLLMDVLSVFGDVSEEIINTQKYAKWKAMYIHNCMKNGETPTPGPPNTESGQIGFNFQNQGNDIPQQPNTFVPAAPTTPTYNDYPPSTPNERAYLPSTSVVTPIDIQPDVSKGPIIFKDGVQLTPSQISKAQKYCKFAASALTYDDVSESVANLQKALKLLTTGEDT</sequence>
<keyword evidence="4" id="KW-0813">Transport</keyword>